<accession>A0A8J2TXX6</accession>
<dbReference type="PANTHER" id="PTHR32322">
    <property type="entry name" value="INNER MEMBRANE TRANSPORTER"/>
    <property type="match status" value="1"/>
</dbReference>
<dbReference type="InterPro" id="IPR037185">
    <property type="entry name" value="EmrE-like"/>
</dbReference>
<evidence type="ECO:0000313" key="9">
    <source>
        <dbReference type="EMBL" id="GGA14553.1"/>
    </source>
</evidence>
<feature type="transmembrane region" description="Helical" evidence="7">
    <location>
        <begin position="94"/>
        <end position="112"/>
    </location>
</feature>
<keyword evidence="3 7" id="KW-0812">Transmembrane</keyword>
<feature type="transmembrane region" description="Helical" evidence="7">
    <location>
        <begin position="172"/>
        <end position="194"/>
    </location>
</feature>
<feature type="transmembrane region" description="Helical" evidence="7">
    <location>
        <begin position="68"/>
        <end position="88"/>
    </location>
</feature>
<feature type="transmembrane region" description="Helical" evidence="7">
    <location>
        <begin position="141"/>
        <end position="160"/>
    </location>
</feature>
<feature type="compositionally biased region" description="Basic residues" evidence="6">
    <location>
        <begin position="290"/>
        <end position="301"/>
    </location>
</feature>
<dbReference type="Pfam" id="PF00892">
    <property type="entry name" value="EamA"/>
    <property type="match status" value="1"/>
</dbReference>
<dbReference type="EMBL" id="BMFY01000006">
    <property type="protein sequence ID" value="GGA14553.1"/>
    <property type="molecule type" value="Genomic_DNA"/>
</dbReference>
<dbReference type="InterPro" id="IPR050638">
    <property type="entry name" value="AA-Vitamin_Transporters"/>
</dbReference>
<keyword evidence="4 7" id="KW-1133">Transmembrane helix</keyword>
<feature type="region of interest" description="Disordered" evidence="6">
    <location>
        <begin position="290"/>
        <end position="310"/>
    </location>
</feature>
<comment type="caution">
    <text evidence="9">The sequence shown here is derived from an EMBL/GenBank/DDBJ whole genome shotgun (WGS) entry which is preliminary data.</text>
</comment>
<feature type="transmembrane region" description="Helical" evidence="7">
    <location>
        <begin position="35"/>
        <end position="56"/>
    </location>
</feature>
<feature type="transmembrane region" description="Helical" evidence="7">
    <location>
        <begin position="258"/>
        <end position="278"/>
    </location>
</feature>
<feature type="transmembrane region" description="Helical" evidence="7">
    <location>
        <begin position="232"/>
        <end position="252"/>
    </location>
</feature>
<evidence type="ECO:0000256" key="1">
    <source>
        <dbReference type="ARBA" id="ARBA00004141"/>
    </source>
</evidence>
<dbReference type="AlphaFoldDB" id="A0A8J2TXX6"/>
<gene>
    <name evidence="9" type="ORF">GCM10011333_16860</name>
</gene>
<proteinExistence type="inferred from homology"/>
<organism evidence="9 10">
    <name type="scientific">Sediminivirga luteola</name>
    <dbReference type="NCBI Taxonomy" id="1774748"/>
    <lineage>
        <taxon>Bacteria</taxon>
        <taxon>Bacillati</taxon>
        <taxon>Actinomycetota</taxon>
        <taxon>Actinomycetes</taxon>
        <taxon>Micrococcales</taxon>
        <taxon>Brevibacteriaceae</taxon>
        <taxon>Sediminivirga</taxon>
    </lineage>
</organism>
<dbReference type="InterPro" id="IPR000620">
    <property type="entry name" value="EamA_dom"/>
</dbReference>
<keyword evidence="5 7" id="KW-0472">Membrane</keyword>
<dbReference type="Proteomes" id="UP000616114">
    <property type="component" value="Unassembled WGS sequence"/>
</dbReference>
<dbReference type="SUPFAM" id="SSF103481">
    <property type="entry name" value="Multidrug resistance efflux transporter EmrE"/>
    <property type="match status" value="2"/>
</dbReference>
<dbReference type="GO" id="GO:0016020">
    <property type="term" value="C:membrane"/>
    <property type="evidence" value="ECO:0007669"/>
    <property type="project" value="UniProtKB-SubCell"/>
</dbReference>
<keyword evidence="10" id="KW-1185">Reference proteome</keyword>
<protein>
    <submittedName>
        <fullName evidence="9">Membrane protein</fullName>
    </submittedName>
</protein>
<sequence length="310" mass="32340">MTHPERPARGLAVISVSALSTQSGAATGSLAFGTLGPLGVVAARQIVAALVLLVLTRPRVHRLTREQWPPIVLLAVLFASMNSSLYAAVERVGLGTAVTIEFLGPLAVALLSSRRWRDAVCATLALAGIVLLTRPGPSSDLIGLGLAVLASASWAGYIMANRAVGRLVPGVQGTAVAMTLSAVGLLPVAAIIIWQERPPVEAYLFAAAAGLFASAVPYTLDLIVLRRISPVVFGLGMSLHPVFAALIGAVALHQHLPALAWTGIGLVAVSNALTLIGARPPRHVQRRRIALPPRRRRHRRSAGANHPGTG</sequence>
<feature type="transmembrane region" description="Helical" evidence="7">
    <location>
        <begin position="119"/>
        <end position="135"/>
    </location>
</feature>
<comment type="similarity">
    <text evidence="2">Belongs to the EamA transporter family.</text>
</comment>
<evidence type="ECO:0000256" key="4">
    <source>
        <dbReference type="ARBA" id="ARBA00022989"/>
    </source>
</evidence>
<dbReference type="PANTHER" id="PTHR32322:SF2">
    <property type="entry name" value="EAMA DOMAIN-CONTAINING PROTEIN"/>
    <property type="match status" value="1"/>
</dbReference>
<evidence type="ECO:0000256" key="7">
    <source>
        <dbReference type="SAM" id="Phobius"/>
    </source>
</evidence>
<reference evidence="9" key="2">
    <citation type="submission" date="2020-09" db="EMBL/GenBank/DDBJ databases">
        <authorList>
            <person name="Sun Q."/>
            <person name="Zhou Y."/>
        </authorList>
    </citation>
    <scope>NUCLEOTIDE SEQUENCE</scope>
    <source>
        <strain evidence="9">CGMCC 1.12785</strain>
    </source>
</reference>
<evidence type="ECO:0000256" key="2">
    <source>
        <dbReference type="ARBA" id="ARBA00007362"/>
    </source>
</evidence>
<feature type="transmembrane region" description="Helical" evidence="7">
    <location>
        <begin position="200"/>
        <end position="220"/>
    </location>
</feature>
<evidence type="ECO:0000256" key="5">
    <source>
        <dbReference type="ARBA" id="ARBA00023136"/>
    </source>
</evidence>
<dbReference type="RefSeq" id="WP_229745012.1">
    <property type="nucleotide sequence ID" value="NZ_BMFY01000006.1"/>
</dbReference>
<evidence type="ECO:0000259" key="8">
    <source>
        <dbReference type="Pfam" id="PF00892"/>
    </source>
</evidence>
<comment type="subcellular location">
    <subcellularLocation>
        <location evidence="1">Membrane</location>
        <topology evidence="1">Multi-pass membrane protein</topology>
    </subcellularLocation>
</comment>
<evidence type="ECO:0000313" key="10">
    <source>
        <dbReference type="Proteomes" id="UP000616114"/>
    </source>
</evidence>
<feature type="domain" description="EamA" evidence="8">
    <location>
        <begin position="142"/>
        <end position="274"/>
    </location>
</feature>
<reference evidence="9" key="1">
    <citation type="journal article" date="2014" name="Int. J. Syst. Evol. Microbiol.">
        <title>Complete genome sequence of Corynebacterium casei LMG S-19264T (=DSM 44701T), isolated from a smear-ripened cheese.</title>
        <authorList>
            <consortium name="US DOE Joint Genome Institute (JGI-PGF)"/>
            <person name="Walter F."/>
            <person name="Albersmeier A."/>
            <person name="Kalinowski J."/>
            <person name="Ruckert C."/>
        </authorList>
    </citation>
    <scope>NUCLEOTIDE SEQUENCE</scope>
    <source>
        <strain evidence="9">CGMCC 1.12785</strain>
    </source>
</reference>
<evidence type="ECO:0000256" key="6">
    <source>
        <dbReference type="SAM" id="MobiDB-lite"/>
    </source>
</evidence>
<name>A0A8J2TXX6_9MICO</name>
<evidence type="ECO:0000256" key="3">
    <source>
        <dbReference type="ARBA" id="ARBA00022692"/>
    </source>
</evidence>